<dbReference type="EMBL" id="UINC01028900">
    <property type="protein sequence ID" value="SVB10719.1"/>
    <property type="molecule type" value="Genomic_DNA"/>
</dbReference>
<reference evidence="1" key="1">
    <citation type="submission" date="2018-05" db="EMBL/GenBank/DDBJ databases">
        <authorList>
            <person name="Lanie J.A."/>
            <person name="Ng W.-L."/>
            <person name="Kazmierczak K.M."/>
            <person name="Andrzejewski T.M."/>
            <person name="Davidsen T.M."/>
            <person name="Wayne K.J."/>
            <person name="Tettelin H."/>
            <person name="Glass J.I."/>
            <person name="Rusch D."/>
            <person name="Podicherti R."/>
            <person name="Tsui H.-C.T."/>
            <person name="Winkler M.E."/>
        </authorList>
    </citation>
    <scope>NUCLEOTIDE SEQUENCE</scope>
</reference>
<evidence type="ECO:0000313" key="1">
    <source>
        <dbReference type="EMBL" id="SVB10719.1"/>
    </source>
</evidence>
<sequence length="22" mass="2512">MLFLEPATADYVGRIFRRGPSD</sequence>
<organism evidence="1">
    <name type="scientific">marine metagenome</name>
    <dbReference type="NCBI Taxonomy" id="408172"/>
    <lineage>
        <taxon>unclassified sequences</taxon>
        <taxon>metagenomes</taxon>
        <taxon>ecological metagenomes</taxon>
    </lineage>
</organism>
<dbReference type="AlphaFoldDB" id="A0A382BAR1"/>
<accession>A0A382BAR1</accession>
<proteinExistence type="predicted"/>
<name>A0A382BAR1_9ZZZZ</name>
<gene>
    <name evidence="1" type="ORF">METZ01_LOCUS163573</name>
</gene>
<protein>
    <submittedName>
        <fullName evidence="1">Uncharacterized protein</fullName>
    </submittedName>
</protein>
<feature type="non-terminal residue" evidence="1">
    <location>
        <position position="22"/>
    </location>
</feature>